<keyword evidence="5" id="KW-1185">Reference proteome</keyword>
<evidence type="ECO:0000313" key="4">
    <source>
        <dbReference type="EMBL" id="MFD2599351.1"/>
    </source>
</evidence>
<dbReference type="InterPro" id="IPR038718">
    <property type="entry name" value="SNF2-like_sf"/>
</dbReference>
<proteinExistence type="predicted"/>
<dbReference type="Pfam" id="PF00176">
    <property type="entry name" value="SNF2-rel_dom"/>
    <property type="match status" value="1"/>
</dbReference>
<keyword evidence="4" id="KW-0067">ATP-binding</keyword>
<accession>A0ABW5NKV8</accession>
<reference evidence="5" key="1">
    <citation type="journal article" date="2019" name="Int. J. Syst. Evol. Microbiol.">
        <title>The Global Catalogue of Microorganisms (GCM) 10K type strain sequencing project: providing services to taxonomists for standard genome sequencing and annotation.</title>
        <authorList>
            <consortium name="The Broad Institute Genomics Platform"/>
            <consortium name="The Broad Institute Genome Sequencing Center for Infectious Disease"/>
            <person name="Wu L."/>
            <person name="Ma J."/>
        </authorList>
    </citation>
    <scope>NUCLEOTIDE SEQUENCE [LARGE SCALE GENOMIC DNA]</scope>
    <source>
        <strain evidence="5">KCTC 42248</strain>
    </source>
</reference>
<dbReference type="GO" id="GO:0004386">
    <property type="term" value="F:helicase activity"/>
    <property type="evidence" value="ECO:0007669"/>
    <property type="project" value="UniProtKB-KW"/>
</dbReference>
<name>A0ABW5NKV8_9SPHI</name>
<comment type="caution">
    <text evidence="4">The sequence shown here is derived from an EMBL/GenBank/DDBJ whole genome shotgun (WGS) entry which is preliminary data.</text>
</comment>
<evidence type="ECO:0000313" key="5">
    <source>
        <dbReference type="Proteomes" id="UP001597393"/>
    </source>
</evidence>
<dbReference type="InterPro" id="IPR001650">
    <property type="entry name" value="Helicase_C-like"/>
</dbReference>
<dbReference type="Proteomes" id="UP001597393">
    <property type="component" value="Unassembled WGS sequence"/>
</dbReference>
<organism evidence="4 5">
    <name type="scientific">Sphingobacterium corticis</name>
    <dbReference type="NCBI Taxonomy" id="1812823"/>
    <lineage>
        <taxon>Bacteria</taxon>
        <taxon>Pseudomonadati</taxon>
        <taxon>Bacteroidota</taxon>
        <taxon>Sphingobacteriia</taxon>
        <taxon>Sphingobacteriales</taxon>
        <taxon>Sphingobacteriaceae</taxon>
        <taxon>Sphingobacterium</taxon>
    </lineage>
</organism>
<dbReference type="Gene3D" id="3.40.50.300">
    <property type="entry name" value="P-loop containing nucleotide triphosphate hydrolases"/>
    <property type="match status" value="1"/>
</dbReference>
<dbReference type="EC" id="3.6.4.-" evidence="4"/>
<dbReference type="InterPro" id="IPR014001">
    <property type="entry name" value="Helicase_ATP-bd"/>
</dbReference>
<keyword evidence="4" id="KW-0547">Nucleotide-binding</keyword>
<dbReference type="SMART" id="SM00487">
    <property type="entry name" value="DEXDc"/>
    <property type="match status" value="1"/>
</dbReference>
<dbReference type="InterPro" id="IPR027417">
    <property type="entry name" value="P-loop_NTPase"/>
</dbReference>
<evidence type="ECO:0000259" key="3">
    <source>
        <dbReference type="PROSITE" id="PS51194"/>
    </source>
</evidence>
<dbReference type="PROSITE" id="PS51194">
    <property type="entry name" value="HELICASE_CTER"/>
    <property type="match status" value="1"/>
</dbReference>
<sequence length="1111" mass="128343">MRSTDHSYTISDHQICSISELDILSHYQLKEQPTAIEIRQLRVSSVQLNQVVFELPTEFEAHIRIQQSHTDILISPSFTIADSKLSKWEFACLQAVLQRRSLRAFFDPILRRQIIQPYAKPFGLQNEHDLDTYFDIQYHQEEIIVLARNKQILAVNEANPNASGIPMPAAINQANLPTANLTTILLMSTHRFYGNIKFEIIEAGMTQLGKPKAPFQSRNIAMQLWKGHDAAIVKFYAALAQFADAYEEREMDSDLQALLAIHRNPSKIPFYFHDREISDNITAKSIKPLQMQIADLVLVIEVFRRQPFYEIVAVIRWRGQMIPIKNIPIRHRYFLQKENELELIADSELLSLIAYFRKSPDRLLIHESKYQSFEHSVLEPLENLVEIHYSSVRKAEPEEQLAVDNNTEKLLYLSQRGEFIYLTPAMRYGNAEVQLASRKQLKNVDANGNIFHVQRNWLAEDQFKSLITRQHPNFTEQVHDRDFFYLHKDRFLENNWFLVAFENLKLEHIKLLGVQNLQPEKRNLFAPKIDIKVLSGTDWFNAELDVSYGDQQVSAKQLYRSIKNKSRFVQLDDGSQGVLPEVWLERLTKLFSLGDLVADSVHIPKVRFTELSELENIHLEPDVDEEIKSFAETFQNSDASIYSNQLTALKADLRPYQLQGLRWLYHLDKLNFGGCLADDMGLGKTLQIIALFVLQRSEGRNATALIVVPTSLLFNWQQELARFAPSLRVHTYYESGRNLHQKDWDDQDILLTTYGVMVSDLPKLKKFRFDTIVLDEAQAIKNPSSIRHKSALQLTSRNRFTLTGTPIENNTYDLYSQLAFASPGLLGNTTYFRDTYATPIDRFSNDKRMETLRRYTSPFILRRTKKQVIEELPEKTEMLIYCELGEKQRAIYDTYEAEIRNYVEELDEDEFEKDSMNVLAGLTRLRQIANAPVLLKAGYSSDISAKLDAMMEKLNDIVGEHKVLIFSQFVEMLQLIEERLKARQIVYSLLTGRTKNRESAVSNFQERDDVRVFLVSLKAGGVGLNLTAADYVFLMDPWWNPAVENQAIDRSYRIGQEKHVFAVRFIAMNTVEQKMMDLQQKKRDLASALVTQSGVSGKLPLTKSNLLSLFQ</sequence>
<evidence type="ECO:0000259" key="2">
    <source>
        <dbReference type="PROSITE" id="PS51192"/>
    </source>
</evidence>
<dbReference type="InterPro" id="IPR049730">
    <property type="entry name" value="SNF2/RAD54-like_C"/>
</dbReference>
<dbReference type="SUPFAM" id="SSF52540">
    <property type="entry name" value="P-loop containing nucleoside triphosphate hydrolases"/>
    <property type="match status" value="2"/>
</dbReference>
<keyword evidence="4" id="KW-0347">Helicase</keyword>
<dbReference type="SMART" id="SM00490">
    <property type="entry name" value="HELICc"/>
    <property type="match status" value="1"/>
</dbReference>
<dbReference type="PANTHER" id="PTHR10799">
    <property type="entry name" value="SNF2/RAD54 HELICASE FAMILY"/>
    <property type="match status" value="1"/>
</dbReference>
<dbReference type="RefSeq" id="WP_380869477.1">
    <property type="nucleotide sequence ID" value="NZ_JBHUMA010000006.1"/>
</dbReference>
<dbReference type="GO" id="GO:0016787">
    <property type="term" value="F:hydrolase activity"/>
    <property type="evidence" value="ECO:0007669"/>
    <property type="project" value="UniProtKB-KW"/>
</dbReference>
<dbReference type="EMBL" id="JBHUMA010000006">
    <property type="protein sequence ID" value="MFD2599351.1"/>
    <property type="molecule type" value="Genomic_DNA"/>
</dbReference>
<feature type="domain" description="Helicase C-terminal" evidence="3">
    <location>
        <begin position="946"/>
        <end position="1107"/>
    </location>
</feature>
<feature type="domain" description="Helicase ATP-binding" evidence="2">
    <location>
        <begin position="665"/>
        <end position="824"/>
    </location>
</feature>
<dbReference type="Gene3D" id="3.40.50.10810">
    <property type="entry name" value="Tandem AAA-ATPase domain"/>
    <property type="match status" value="1"/>
</dbReference>
<dbReference type="CDD" id="cd18793">
    <property type="entry name" value="SF2_C_SNF"/>
    <property type="match status" value="1"/>
</dbReference>
<keyword evidence="1 4" id="KW-0378">Hydrolase</keyword>
<dbReference type="Pfam" id="PF00271">
    <property type="entry name" value="Helicase_C"/>
    <property type="match status" value="1"/>
</dbReference>
<gene>
    <name evidence="4" type="ORF">ACFSQ3_10330</name>
</gene>
<dbReference type="InterPro" id="IPR000330">
    <property type="entry name" value="SNF2_N"/>
</dbReference>
<dbReference type="PROSITE" id="PS51192">
    <property type="entry name" value="HELICASE_ATP_BIND_1"/>
    <property type="match status" value="1"/>
</dbReference>
<evidence type="ECO:0000256" key="1">
    <source>
        <dbReference type="ARBA" id="ARBA00022801"/>
    </source>
</evidence>
<protein>
    <submittedName>
        <fullName evidence="4">DEAD/DEAH box helicase</fullName>
        <ecNumber evidence="4">3.6.4.-</ecNumber>
    </submittedName>
</protein>